<feature type="compositionally biased region" description="Polar residues" evidence="1">
    <location>
        <begin position="234"/>
        <end position="254"/>
    </location>
</feature>
<name>A0ABM1BXC5_LIMPO</name>
<feature type="compositionally biased region" description="Polar residues" evidence="1">
    <location>
        <begin position="133"/>
        <end position="156"/>
    </location>
</feature>
<feature type="region of interest" description="Disordered" evidence="1">
    <location>
        <begin position="314"/>
        <end position="367"/>
    </location>
</feature>
<feature type="compositionally biased region" description="Low complexity" evidence="1">
    <location>
        <begin position="119"/>
        <end position="130"/>
    </location>
</feature>
<gene>
    <name evidence="3" type="primary">LOC106474317</name>
</gene>
<feature type="region of interest" description="Disordered" evidence="1">
    <location>
        <begin position="173"/>
        <end position="194"/>
    </location>
</feature>
<dbReference type="Proteomes" id="UP000694941">
    <property type="component" value="Unplaced"/>
</dbReference>
<dbReference type="GeneID" id="106474317"/>
<evidence type="ECO:0000313" key="2">
    <source>
        <dbReference type="Proteomes" id="UP000694941"/>
    </source>
</evidence>
<feature type="region of interest" description="Disordered" evidence="1">
    <location>
        <begin position="234"/>
        <end position="290"/>
    </location>
</feature>
<protein>
    <submittedName>
        <fullName evidence="3">Nuclear pore complex protein NUP62-like</fullName>
    </submittedName>
</protein>
<organism evidence="2 3">
    <name type="scientific">Limulus polyphemus</name>
    <name type="common">Atlantic horseshoe crab</name>
    <dbReference type="NCBI Taxonomy" id="6850"/>
    <lineage>
        <taxon>Eukaryota</taxon>
        <taxon>Metazoa</taxon>
        <taxon>Ecdysozoa</taxon>
        <taxon>Arthropoda</taxon>
        <taxon>Chelicerata</taxon>
        <taxon>Merostomata</taxon>
        <taxon>Xiphosura</taxon>
        <taxon>Limulidae</taxon>
        <taxon>Limulus</taxon>
    </lineage>
</organism>
<feature type="compositionally biased region" description="Polar residues" evidence="1">
    <location>
        <begin position="325"/>
        <end position="345"/>
    </location>
</feature>
<accession>A0ABM1BXC5</accession>
<dbReference type="RefSeq" id="XP_013790462.1">
    <property type="nucleotide sequence ID" value="XM_013935008.1"/>
</dbReference>
<feature type="compositionally biased region" description="Polar residues" evidence="1">
    <location>
        <begin position="263"/>
        <end position="290"/>
    </location>
</feature>
<reference evidence="3" key="1">
    <citation type="submission" date="2025-08" db="UniProtKB">
        <authorList>
            <consortium name="RefSeq"/>
        </authorList>
    </citation>
    <scope>IDENTIFICATION</scope>
    <source>
        <tissue evidence="3">Muscle</tissue>
    </source>
</reference>
<sequence>MSSVGGFQFGSSVPSSFTPVPTSSVGGFQFGSSVPSSFTPATVSSVGGFQFGSSAPPSFTPATTGSVGGFQFNFGSCSTAPSMQSSLEKNPPGGFKFSLGSSAASSSNKEKGFSFTFGSSSASGIGSSESGKPDTTTSQHVATGLNNPPSVFSPLITNSIENQKPSLFSSPQIFKESAGTPHSSTQQVKFGQNNQPPVQGIFSNLSTGGGFSAGQSTLFQNSSGVFGSGSSGQNTAFGGADQNQNSFGSSNNKLHANFDFAPSPNQSLSFGHSNLQQSTPGSFQFGTGSGNAFQSPGGFNFSSASQGANFNFSAKPNINFGGATPLSSFGNPAPSSRPGTPQGGTLFSVGANSKPERRTARRRPQRK</sequence>
<proteinExistence type="predicted"/>
<feature type="region of interest" description="Disordered" evidence="1">
    <location>
        <begin position="119"/>
        <end position="156"/>
    </location>
</feature>
<feature type="compositionally biased region" description="Polar residues" evidence="1">
    <location>
        <begin position="180"/>
        <end position="194"/>
    </location>
</feature>
<evidence type="ECO:0000256" key="1">
    <source>
        <dbReference type="SAM" id="MobiDB-lite"/>
    </source>
</evidence>
<keyword evidence="2" id="KW-1185">Reference proteome</keyword>
<evidence type="ECO:0000313" key="3">
    <source>
        <dbReference type="RefSeq" id="XP_013790462.1"/>
    </source>
</evidence>